<organism evidence="3 4">
    <name type="scientific">Trypanosoma theileri</name>
    <dbReference type="NCBI Taxonomy" id="67003"/>
    <lineage>
        <taxon>Eukaryota</taxon>
        <taxon>Discoba</taxon>
        <taxon>Euglenozoa</taxon>
        <taxon>Kinetoplastea</taxon>
        <taxon>Metakinetoplastina</taxon>
        <taxon>Trypanosomatida</taxon>
        <taxon>Trypanosomatidae</taxon>
        <taxon>Trypanosoma</taxon>
    </lineage>
</organism>
<feature type="compositionally biased region" description="Basic and acidic residues" evidence="1">
    <location>
        <begin position="76"/>
        <end position="89"/>
    </location>
</feature>
<accession>A0A1X0NP69</accession>
<name>A0A1X0NP69_9TRYP</name>
<dbReference type="EMBL" id="NBCO01000027">
    <property type="protein sequence ID" value="ORC86512.1"/>
    <property type="molecule type" value="Genomic_DNA"/>
</dbReference>
<dbReference type="RefSeq" id="XP_028880578.1">
    <property type="nucleotide sequence ID" value="XM_029027995.1"/>
</dbReference>
<keyword evidence="2" id="KW-1133">Transmembrane helix</keyword>
<evidence type="ECO:0000313" key="4">
    <source>
        <dbReference type="Proteomes" id="UP000192257"/>
    </source>
</evidence>
<dbReference type="Pfam" id="PF17784">
    <property type="entry name" value="Sulfotransfer_4"/>
    <property type="match status" value="1"/>
</dbReference>
<protein>
    <submittedName>
        <fullName evidence="3">Uncharacterized protein</fullName>
    </submittedName>
</protein>
<gene>
    <name evidence="3" type="ORF">TM35_000271020</name>
</gene>
<evidence type="ECO:0000256" key="2">
    <source>
        <dbReference type="SAM" id="Phobius"/>
    </source>
</evidence>
<dbReference type="OrthoDB" id="272681at2759"/>
<keyword evidence="2" id="KW-0812">Transmembrane</keyword>
<sequence length="298" mass="34539">MFRGVTICCRVRVLCLTVVPDGGAMTLALKKLGYVPYSLRSVFQHGHAKHHPIVWSTLLHHNSNPSKQLEPSTQQKEQEKGEKEKEEEGRVDMRLFSDYDAIVGPPALVLYDRLLRECPEYTKVILVTQEDKAQWVQEYETHVLPLLKKTRRLSRHRIAEAFHNMISKMFPQNGEKNIWTKKGTTEERVEALEGYEAIVCKRIPKSRLLVYRYGDGWEPLCAFLEKEVPVNELFPSYDSGVRVIGNLQERIERTEKLTYLLVLLLCGTVVYVFYPALDPLRNYASELYRDYQTAYSKA</sequence>
<evidence type="ECO:0000256" key="1">
    <source>
        <dbReference type="SAM" id="MobiDB-lite"/>
    </source>
</evidence>
<evidence type="ECO:0000313" key="3">
    <source>
        <dbReference type="EMBL" id="ORC86512.1"/>
    </source>
</evidence>
<reference evidence="3 4" key="1">
    <citation type="submission" date="2017-03" db="EMBL/GenBank/DDBJ databases">
        <title>An alternative strategy for trypanosome survival in the mammalian bloodstream revealed through genome and transcriptome analysis of the ubiquitous bovine parasite Trypanosoma (Megatrypanum) theileri.</title>
        <authorList>
            <person name="Kelly S."/>
            <person name="Ivens A."/>
            <person name="Mott A."/>
            <person name="O'Neill E."/>
            <person name="Emms D."/>
            <person name="Macleod O."/>
            <person name="Voorheis P."/>
            <person name="Matthews J."/>
            <person name="Matthews K."/>
            <person name="Carrington M."/>
        </authorList>
    </citation>
    <scope>NUCLEOTIDE SEQUENCE [LARGE SCALE GENOMIC DNA]</scope>
    <source>
        <strain evidence="3">Edinburgh</strain>
    </source>
</reference>
<feature type="transmembrane region" description="Helical" evidence="2">
    <location>
        <begin position="257"/>
        <end position="277"/>
    </location>
</feature>
<keyword evidence="2" id="KW-0472">Membrane</keyword>
<feature type="compositionally biased region" description="Polar residues" evidence="1">
    <location>
        <begin position="63"/>
        <end position="73"/>
    </location>
</feature>
<dbReference type="PANTHER" id="PTHR36978">
    <property type="entry name" value="P-LOOP CONTAINING NUCLEOTIDE TRIPHOSPHATE HYDROLASE"/>
    <property type="match status" value="1"/>
</dbReference>
<dbReference type="InterPro" id="IPR040632">
    <property type="entry name" value="Sulfotransfer_4"/>
</dbReference>
<dbReference type="PANTHER" id="PTHR36978:SF4">
    <property type="entry name" value="P-LOOP CONTAINING NUCLEOSIDE TRIPHOSPHATE HYDROLASE PROTEIN"/>
    <property type="match status" value="1"/>
</dbReference>
<comment type="caution">
    <text evidence="3">The sequence shown here is derived from an EMBL/GenBank/DDBJ whole genome shotgun (WGS) entry which is preliminary data.</text>
</comment>
<dbReference type="InterPro" id="IPR027417">
    <property type="entry name" value="P-loop_NTPase"/>
</dbReference>
<dbReference type="Proteomes" id="UP000192257">
    <property type="component" value="Unassembled WGS sequence"/>
</dbReference>
<dbReference type="VEuPathDB" id="TriTrypDB:TM35_000271020"/>
<proteinExistence type="predicted"/>
<dbReference type="AlphaFoldDB" id="A0A1X0NP69"/>
<dbReference type="GeneID" id="39987775"/>
<dbReference type="STRING" id="67003.A0A1X0NP69"/>
<keyword evidence="4" id="KW-1185">Reference proteome</keyword>
<feature type="region of interest" description="Disordered" evidence="1">
    <location>
        <begin position="63"/>
        <end position="89"/>
    </location>
</feature>
<dbReference type="Gene3D" id="3.40.50.300">
    <property type="entry name" value="P-loop containing nucleotide triphosphate hydrolases"/>
    <property type="match status" value="1"/>
</dbReference>